<dbReference type="Pfam" id="PF07715">
    <property type="entry name" value="Plug"/>
    <property type="match status" value="1"/>
</dbReference>
<dbReference type="GO" id="GO:0009279">
    <property type="term" value="C:cell outer membrane"/>
    <property type="evidence" value="ECO:0007669"/>
    <property type="project" value="UniProtKB-SubCell"/>
</dbReference>
<evidence type="ECO:0000313" key="10">
    <source>
        <dbReference type="EMBL" id="OIJ40107.1"/>
    </source>
</evidence>
<keyword evidence="4" id="KW-0998">Cell outer membrane</keyword>
<keyword evidence="7" id="KW-0732">Signal</keyword>
<evidence type="ECO:0000256" key="3">
    <source>
        <dbReference type="ARBA" id="ARBA00023136"/>
    </source>
</evidence>
<dbReference type="EMBL" id="JRYB01000001">
    <property type="protein sequence ID" value="OIJ40107.1"/>
    <property type="molecule type" value="Genomic_DNA"/>
</dbReference>
<comment type="caution">
    <text evidence="10">The sequence shown here is derived from an EMBL/GenBank/DDBJ whole genome shotgun (WGS) entry which is preliminary data.</text>
</comment>
<dbReference type="InterPro" id="IPR012910">
    <property type="entry name" value="Plug_dom"/>
</dbReference>
<evidence type="ECO:0000256" key="5">
    <source>
        <dbReference type="RuleBase" id="RU003357"/>
    </source>
</evidence>
<dbReference type="SUPFAM" id="SSF56935">
    <property type="entry name" value="Porins"/>
    <property type="match status" value="1"/>
</dbReference>
<dbReference type="Gene3D" id="2.170.130.10">
    <property type="entry name" value="TonB-dependent receptor, plug domain"/>
    <property type="match status" value="1"/>
</dbReference>
<proteinExistence type="inferred from homology"/>
<feature type="compositionally biased region" description="Polar residues" evidence="6">
    <location>
        <begin position="50"/>
        <end position="63"/>
    </location>
</feature>
<keyword evidence="10" id="KW-0675">Receptor</keyword>
<evidence type="ECO:0000259" key="8">
    <source>
        <dbReference type="Pfam" id="PF00593"/>
    </source>
</evidence>
<evidence type="ECO:0000256" key="4">
    <source>
        <dbReference type="ARBA" id="ARBA00023237"/>
    </source>
</evidence>
<dbReference type="AlphaFoldDB" id="A0A1S2N4U1"/>
<evidence type="ECO:0000256" key="2">
    <source>
        <dbReference type="ARBA" id="ARBA00009810"/>
    </source>
</evidence>
<keyword evidence="3 5" id="KW-0472">Membrane</keyword>
<reference evidence="10 11" key="1">
    <citation type="submission" date="2014-10" db="EMBL/GenBank/DDBJ databases">
        <authorList>
            <person name="Seo M.-J."/>
            <person name="Seok Y.J."/>
            <person name="Cha I.-T."/>
        </authorList>
    </citation>
    <scope>NUCLEOTIDE SEQUENCE [LARGE SCALE GENOMIC DNA]</scope>
    <source>
        <strain evidence="10 11">NEU</strain>
    </source>
</reference>
<keyword evidence="5" id="KW-0798">TonB box</keyword>
<dbReference type="Pfam" id="PF00593">
    <property type="entry name" value="TonB_dep_Rec_b-barrel"/>
    <property type="match status" value="1"/>
</dbReference>
<feature type="chain" id="PRO_5010233402" evidence="7">
    <location>
        <begin position="28"/>
        <end position="1010"/>
    </location>
</feature>
<dbReference type="RefSeq" id="WP_071360855.1">
    <property type="nucleotide sequence ID" value="NZ_JRYB01000001.1"/>
</dbReference>
<feature type="region of interest" description="Disordered" evidence="6">
    <location>
        <begin position="34"/>
        <end position="63"/>
    </location>
</feature>
<dbReference type="PANTHER" id="PTHR40980:SF3">
    <property type="entry name" value="TONB-DEPENDENT RECEPTOR-LIKE BETA-BARREL DOMAIN-CONTAINING PROTEIN"/>
    <property type="match status" value="1"/>
</dbReference>
<dbReference type="PROSITE" id="PS51257">
    <property type="entry name" value="PROKAR_LIPOPROTEIN"/>
    <property type="match status" value="1"/>
</dbReference>
<gene>
    <name evidence="10" type="ORF">LO55_1292</name>
</gene>
<protein>
    <submittedName>
        <fullName evidence="10">TonB-dependent receptor family protein</fullName>
    </submittedName>
</protein>
<feature type="signal peptide" evidence="7">
    <location>
        <begin position="1"/>
        <end position="27"/>
    </location>
</feature>
<dbReference type="InterPro" id="IPR000531">
    <property type="entry name" value="Beta-barrel_TonB"/>
</dbReference>
<evidence type="ECO:0000256" key="7">
    <source>
        <dbReference type="SAM" id="SignalP"/>
    </source>
</evidence>
<organism evidence="10 11">
    <name type="scientific">Massilia timonae</name>
    <dbReference type="NCBI Taxonomy" id="47229"/>
    <lineage>
        <taxon>Bacteria</taxon>
        <taxon>Pseudomonadati</taxon>
        <taxon>Pseudomonadota</taxon>
        <taxon>Betaproteobacteria</taxon>
        <taxon>Burkholderiales</taxon>
        <taxon>Oxalobacteraceae</taxon>
        <taxon>Telluria group</taxon>
        <taxon>Massilia</taxon>
    </lineage>
</organism>
<evidence type="ECO:0000313" key="11">
    <source>
        <dbReference type="Proteomes" id="UP000180246"/>
    </source>
</evidence>
<dbReference type="InterPro" id="IPR037066">
    <property type="entry name" value="Plug_dom_sf"/>
</dbReference>
<dbReference type="NCBIfam" id="TIGR01782">
    <property type="entry name" value="TonB-Xanth-Caul"/>
    <property type="match status" value="1"/>
</dbReference>
<comment type="similarity">
    <text evidence="2 5">Belongs to the TonB-dependent receptor family.</text>
</comment>
<evidence type="ECO:0000259" key="9">
    <source>
        <dbReference type="Pfam" id="PF07715"/>
    </source>
</evidence>
<feature type="domain" description="TonB-dependent receptor-like beta-barrel" evidence="8">
    <location>
        <begin position="454"/>
        <end position="977"/>
    </location>
</feature>
<evidence type="ECO:0000256" key="1">
    <source>
        <dbReference type="ARBA" id="ARBA00004442"/>
    </source>
</evidence>
<dbReference type="Gene3D" id="2.40.170.20">
    <property type="entry name" value="TonB-dependent receptor, beta-barrel domain"/>
    <property type="match status" value="1"/>
</dbReference>
<evidence type="ECO:0000256" key="6">
    <source>
        <dbReference type="SAM" id="MobiDB-lite"/>
    </source>
</evidence>
<dbReference type="InterPro" id="IPR036942">
    <property type="entry name" value="Beta-barrel_TonB_sf"/>
</dbReference>
<comment type="subcellular location">
    <subcellularLocation>
        <location evidence="1 5">Cell outer membrane</location>
    </subcellularLocation>
</comment>
<dbReference type="PANTHER" id="PTHR40980">
    <property type="entry name" value="PLUG DOMAIN-CONTAINING PROTEIN"/>
    <property type="match status" value="1"/>
</dbReference>
<accession>A0A1S2N4U1</accession>
<name>A0A1S2N4U1_9BURK</name>
<dbReference type="InterPro" id="IPR010104">
    <property type="entry name" value="TonB_rcpt_bac"/>
</dbReference>
<dbReference type="Proteomes" id="UP000180246">
    <property type="component" value="Unassembled WGS sequence"/>
</dbReference>
<sequence>MYYPKAKQTLISLAVASACTAFIPAFAQDQATAPAETATSAPNQALDPASNPTGSITGPAQPGTQTVVVTGLRASLESSMNLKRNAQGFVDGIVAEDIGKFPDTNLAESLQRISGVSIDREIGEGSKITVRGVGPDFNLVLLNGRQMPVSNLGDRNGRAFDFANIASEAISQLQVYKSSRAETPTGGVGATINVITARPLSRPGMQASIGIKGVHDTSATNLPDGLQHGNKVTPEVSGIYSNTSADGRFGIGLSASYQERNLGYNRASVPNGWKGPFRGDENTWGTIPQPGAPGSELITNRPGPNDQYQVPQNLNYNLSGVQRERTNGQVVFQFAPNKSITSTLDYTYSENKIHTRRNDMSAWFNFGPSSSSWTDGPIASPLVYTELIPAGNSDIAMGASDFATKSENKSLGFNTVWRVNPDLRLELDAHSSSAESTPDSPWGSSNVIGTASFSRGNTTADFSQDFPVLSIDGADFLRSPQQVTGSVFENGYMKTEVDQIQTHGSWKVMEASEFKFGVGATKVKYRSAFSVQQRDTWGGATQASDYPASLFTPDSLSKYFDQIDGSGNPNLFNRFHTFNFGQIRDIVAQASGLPQLYLPKTTYDTDRRTEEKSKSLYLQFNTEWDTRYPINTSVGVRYEKTDVSSTALVPTPVAISWVSQNELPVVFGESGFTTLTGKYNHVLPTFDADISFRPDLKGRFSYGETIGRPRYDQIAGGQVLDTLARVEGGTGSQGNPALEPVKSKNIDLAIEWYYARQSFFSVNHFRKHLDNYAGQSQIIAQPFGVRTPVGGAYWNAALANGCTTADTTCIRNYIFRNFNGQPGVVAGPDNASGDATGTITAIGTDPIADFRITSYSNQQKARIRGLEFNLQHMFGNSGFGIQANYTYVNSGLKYDNASKGEQFALVGLGDSANLVGIFENDKWNARVAYNWRDEFLSSTFDGQGPNPNYVEKYGQLDVSVGYNVNDNLSLSFEGINLTDEIQRIHGRTKNQVLFVTQSGPRYMLAARYKF</sequence>
<feature type="domain" description="TonB-dependent receptor plug" evidence="9">
    <location>
        <begin position="84"/>
        <end position="189"/>
    </location>
</feature>